<gene>
    <name evidence="1" type="ORF">LCGC14_0101600</name>
</gene>
<comment type="caution">
    <text evidence="1">The sequence shown here is derived from an EMBL/GenBank/DDBJ whole genome shotgun (WGS) entry which is preliminary data.</text>
</comment>
<name>A0A0F9VC08_9ZZZZ</name>
<organism evidence="1">
    <name type="scientific">marine sediment metagenome</name>
    <dbReference type="NCBI Taxonomy" id="412755"/>
    <lineage>
        <taxon>unclassified sequences</taxon>
        <taxon>metagenomes</taxon>
        <taxon>ecological metagenomes</taxon>
    </lineage>
</organism>
<accession>A0A0F9VC08</accession>
<proteinExistence type="predicted"/>
<sequence length="135" mass="15755">MKSDEELKKAYRFYIGKDGIINLEFLVLLDDPKDRERIAELVDARGDAILAKDPGRQYNFLIDLSRIKKFKPMSPREQERYIKMIAKQQVNKIACIGLNPFYRTVAYLIVKLSGKLPRTGFFNSKKKAVVWLKEK</sequence>
<evidence type="ECO:0008006" key="2">
    <source>
        <dbReference type="Google" id="ProtNLM"/>
    </source>
</evidence>
<dbReference type="EMBL" id="LAZR01000029">
    <property type="protein sequence ID" value="KKO02711.1"/>
    <property type="molecule type" value="Genomic_DNA"/>
</dbReference>
<reference evidence="1" key="1">
    <citation type="journal article" date="2015" name="Nature">
        <title>Complex archaea that bridge the gap between prokaryotes and eukaryotes.</title>
        <authorList>
            <person name="Spang A."/>
            <person name="Saw J.H."/>
            <person name="Jorgensen S.L."/>
            <person name="Zaremba-Niedzwiedzka K."/>
            <person name="Martijn J."/>
            <person name="Lind A.E."/>
            <person name="van Eijk R."/>
            <person name="Schleper C."/>
            <person name="Guy L."/>
            <person name="Ettema T.J."/>
        </authorList>
    </citation>
    <scope>NUCLEOTIDE SEQUENCE</scope>
</reference>
<dbReference type="AlphaFoldDB" id="A0A0F9VC08"/>
<protein>
    <recommendedName>
        <fullName evidence="2">STAS/SEC14 domain-containing protein</fullName>
    </recommendedName>
</protein>
<evidence type="ECO:0000313" key="1">
    <source>
        <dbReference type="EMBL" id="KKO02711.1"/>
    </source>
</evidence>